<evidence type="ECO:0000259" key="2">
    <source>
        <dbReference type="Pfam" id="PF02775"/>
    </source>
</evidence>
<dbReference type="CDD" id="cd03375">
    <property type="entry name" value="TPP_OGFOR"/>
    <property type="match status" value="1"/>
</dbReference>
<dbReference type="GO" id="GO:0016625">
    <property type="term" value="F:oxidoreductase activity, acting on the aldehyde or oxo group of donors, iron-sulfur protein as acceptor"/>
    <property type="evidence" value="ECO:0007669"/>
    <property type="project" value="UniProtKB-ARBA"/>
</dbReference>
<dbReference type="PANTHER" id="PTHR48084:SF5">
    <property type="entry name" value="BLR6744 PROTEIN"/>
    <property type="match status" value="1"/>
</dbReference>
<protein>
    <submittedName>
        <fullName evidence="3">2-oxoacid:ferredoxin oxidoreductase subunit beta</fullName>
    </submittedName>
</protein>
<dbReference type="PANTHER" id="PTHR48084">
    <property type="entry name" value="2-OXOGLUTARATE OXIDOREDUCTASE SUBUNIT KORB-RELATED"/>
    <property type="match status" value="1"/>
</dbReference>
<dbReference type="GO" id="GO:0045333">
    <property type="term" value="P:cellular respiration"/>
    <property type="evidence" value="ECO:0007669"/>
    <property type="project" value="UniProtKB-ARBA"/>
</dbReference>
<dbReference type="AlphaFoldDB" id="A0A368DPZ4"/>
<evidence type="ECO:0000256" key="1">
    <source>
        <dbReference type="ARBA" id="ARBA00023002"/>
    </source>
</evidence>
<keyword evidence="1" id="KW-0560">Oxidoreductase</keyword>
<dbReference type="EMBL" id="QOQD01000008">
    <property type="protein sequence ID" value="RCL73275.1"/>
    <property type="molecule type" value="Genomic_DNA"/>
</dbReference>
<dbReference type="Pfam" id="PF02775">
    <property type="entry name" value="TPP_enzyme_C"/>
    <property type="match status" value="1"/>
</dbReference>
<sequence>MTFIKKPIFRHPSLPKNAIGLTYRDYEGIVSTLCAGCGHDSITASIIDACFELSLPAHQIAKLSGIGCSSKTPNYFLNNSHGFNSVHGRMPSVATGANLANRDLTYIGVSGDGDTASIGLGQFCHAIRRQLNLTYILENNGTYGLTKGQFSATNDKDSKNKKGQDNPFGAIDLAVMAIELGAGFVARSFSGDKEQLVPLIKAAIAYDGFAIIDIISPCVTFNNHSYSTKSYDYIREHRSLFGDLDFIPEEETIETSYKEGDSVSLKLHNGSEIDFKKLGGDHDPTDQKLVLNTLRENRAAGKVVTGLLYVDPNKIDLHKTLNTTNEPLNSISMETLCPGIEELEKLNNIFK</sequence>
<dbReference type="InterPro" id="IPR029061">
    <property type="entry name" value="THDP-binding"/>
</dbReference>
<dbReference type="InterPro" id="IPR051457">
    <property type="entry name" value="2-oxoacid:Fd_oxidoreductase"/>
</dbReference>
<dbReference type="GO" id="GO:0030976">
    <property type="term" value="F:thiamine pyrophosphate binding"/>
    <property type="evidence" value="ECO:0007669"/>
    <property type="project" value="InterPro"/>
</dbReference>
<evidence type="ECO:0000313" key="3">
    <source>
        <dbReference type="EMBL" id="RCL73275.1"/>
    </source>
</evidence>
<accession>A0A368DPZ4</accession>
<feature type="domain" description="Thiamine pyrophosphate enzyme TPP-binding" evidence="2">
    <location>
        <begin position="66"/>
        <end position="214"/>
    </location>
</feature>
<dbReference type="GO" id="GO:0044281">
    <property type="term" value="P:small molecule metabolic process"/>
    <property type="evidence" value="ECO:0007669"/>
    <property type="project" value="UniProtKB-ARBA"/>
</dbReference>
<evidence type="ECO:0000313" key="4">
    <source>
        <dbReference type="Proteomes" id="UP000253570"/>
    </source>
</evidence>
<dbReference type="Proteomes" id="UP000253570">
    <property type="component" value="Unassembled WGS sequence"/>
</dbReference>
<comment type="caution">
    <text evidence="3">The sequence shown here is derived from an EMBL/GenBank/DDBJ whole genome shotgun (WGS) entry which is preliminary data.</text>
</comment>
<dbReference type="Gene3D" id="3.40.50.970">
    <property type="match status" value="1"/>
</dbReference>
<dbReference type="InterPro" id="IPR011766">
    <property type="entry name" value="TPP_enzyme_TPP-bd"/>
</dbReference>
<dbReference type="SUPFAM" id="SSF52518">
    <property type="entry name" value="Thiamin diphosphate-binding fold (THDP-binding)"/>
    <property type="match status" value="1"/>
</dbReference>
<organism evidence="3 4">
    <name type="scientific">PS1 clade bacterium</name>
    <dbReference type="NCBI Taxonomy" id="2175152"/>
    <lineage>
        <taxon>Bacteria</taxon>
        <taxon>Pseudomonadati</taxon>
        <taxon>Pseudomonadota</taxon>
        <taxon>Alphaproteobacteria</taxon>
        <taxon>PS1 clade</taxon>
    </lineage>
</organism>
<name>A0A368DPZ4_9PROT</name>
<reference evidence="3 4" key="1">
    <citation type="journal article" date="2018" name="Microbiome">
        <title>Fine metagenomic profile of the Mediterranean stratified and mixed water columns revealed by assembly and recruitment.</title>
        <authorList>
            <person name="Haro-Moreno J.M."/>
            <person name="Lopez-Perez M."/>
            <person name="De La Torre J.R."/>
            <person name="Picazo A."/>
            <person name="Camacho A."/>
            <person name="Rodriguez-Valera F."/>
        </authorList>
    </citation>
    <scope>NUCLEOTIDE SEQUENCE [LARGE SCALE GENOMIC DNA]</scope>
    <source>
        <strain evidence="3">MED-G57</strain>
    </source>
</reference>
<gene>
    <name evidence="3" type="ORF">DBW71_04065</name>
</gene>
<proteinExistence type="predicted"/>